<keyword evidence="12" id="KW-1185">Reference proteome</keyword>
<comment type="caution">
    <text evidence="11">The sequence shown here is derived from an EMBL/GenBank/DDBJ whole genome shotgun (WGS) entry which is preliminary data.</text>
</comment>
<evidence type="ECO:0000256" key="4">
    <source>
        <dbReference type="ARBA" id="ARBA00022617"/>
    </source>
</evidence>
<keyword evidence="5 8" id="KW-0479">Metal-binding</keyword>
<dbReference type="GO" id="GO:0006979">
    <property type="term" value="P:response to oxidative stress"/>
    <property type="evidence" value="ECO:0007669"/>
    <property type="project" value="InterPro"/>
</dbReference>
<evidence type="ECO:0000313" key="12">
    <source>
        <dbReference type="Proteomes" id="UP001141806"/>
    </source>
</evidence>
<evidence type="ECO:0000256" key="3">
    <source>
        <dbReference type="ARBA" id="ARBA00022559"/>
    </source>
</evidence>
<dbReference type="Proteomes" id="UP001141806">
    <property type="component" value="Unassembled WGS sequence"/>
</dbReference>
<dbReference type="AlphaFoldDB" id="A0A9Q0K6V4"/>
<dbReference type="GO" id="GO:0020037">
    <property type="term" value="F:heme binding"/>
    <property type="evidence" value="ECO:0007669"/>
    <property type="project" value="InterPro"/>
</dbReference>
<dbReference type="PANTHER" id="PTHR31388:SF3">
    <property type="entry name" value="PEROXIDASE 72"/>
    <property type="match status" value="1"/>
</dbReference>
<comment type="catalytic activity">
    <reaction evidence="1">
        <text>2 a phenolic donor + H2O2 = 2 a phenolic radical donor + 2 H2O</text>
        <dbReference type="Rhea" id="RHEA:56136"/>
        <dbReference type="ChEBI" id="CHEBI:15377"/>
        <dbReference type="ChEBI" id="CHEBI:16240"/>
        <dbReference type="ChEBI" id="CHEBI:139520"/>
        <dbReference type="ChEBI" id="CHEBI:139521"/>
        <dbReference type="EC" id="1.11.1.7"/>
    </reaction>
</comment>
<keyword evidence="4" id="KW-0349">Heme</keyword>
<dbReference type="PROSITE" id="PS50873">
    <property type="entry name" value="PEROXIDASE_4"/>
    <property type="match status" value="1"/>
</dbReference>
<dbReference type="SUPFAM" id="SSF48113">
    <property type="entry name" value="Heme-dependent peroxidases"/>
    <property type="match status" value="1"/>
</dbReference>
<reference evidence="11" key="1">
    <citation type="journal article" date="2023" name="Plant J.">
        <title>The genome of the king protea, Protea cynaroides.</title>
        <authorList>
            <person name="Chang J."/>
            <person name="Duong T.A."/>
            <person name="Schoeman C."/>
            <person name="Ma X."/>
            <person name="Roodt D."/>
            <person name="Barker N."/>
            <person name="Li Z."/>
            <person name="Van de Peer Y."/>
            <person name="Mizrachi E."/>
        </authorList>
    </citation>
    <scope>NUCLEOTIDE SEQUENCE</scope>
    <source>
        <tissue evidence="11">Young leaves</tissue>
    </source>
</reference>
<name>A0A9Q0K6V4_9MAGN</name>
<dbReference type="InterPro" id="IPR000823">
    <property type="entry name" value="Peroxidase_pln"/>
</dbReference>
<comment type="cofactor">
    <cofactor evidence="8">
        <name>Ca(2+)</name>
        <dbReference type="ChEBI" id="CHEBI:29108"/>
    </cofactor>
    <text evidence="8">Binds 2 calcium ions per subunit.</text>
</comment>
<keyword evidence="3" id="KW-0575">Peroxidase</keyword>
<protein>
    <recommendedName>
        <fullName evidence="10">Plant heme peroxidase family profile domain-containing protein</fullName>
    </recommendedName>
</protein>
<keyword evidence="8" id="KW-0106">Calcium</keyword>
<dbReference type="PANTHER" id="PTHR31388">
    <property type="entry name" value="PEROXIDASE 72-RELATED"/>
    <property type="match status" value="1"/>
</dbReference>
<organism evidence="11 12">
    <name type="scientific">Protea cynaroides</name>
    <dbReference type="NCBI Taxonomy" id="273540"/>
    <lineage>
        <taxon>Eukaryota</taxon>
        <taxon>Viridiplantae</taxon>
        <taxon>Streptophyta</taxon>
        <taxon>Embryophyta</taxon>
        <taxon>Tracheophyta</taxon>
        <taxon>Spermatophyta</taxon>
        <taxon>Magnoliopsida</taxon>
        <taxon>Proteales</taxon>
        <taxon>Proteaceae</taxon>
        <taxon>Protea</taxon>
    </lineage>
</organism>
<dbReference type="GO" id="GO:0046872">
    <property type="term" value="F:metal ion binding"/>
    <property type="evidence" value="ECO:0007669"/>
    <property type="project" value="UniProtKB-KW"/>
</dbReference>
<dbReference type="InterPro" id="IPR010255">
    <property type="entry name" value="Haem_peroxidase_sf"/>
</dbReference>
<sequence>MQGATRLEIQDVPASGKGSTTSQATVSQTTNLTNCMLDNCEPVAQDLVVTRTCFFLDYVSPTKLDNYYFRNLLAYKCLLSSDEVLFTKSKESMELMKIYAENNNLFFEQFAKSMTKMGNISPLTGSRGDIRKNGRKVNSC</sequence>
<dbReference type="OrthoDB" id="2113341at2759"/>
<evidence type="ECO:0000256" key="6">
    <source>
        <dbReference type="ARBA" id="ARBA00023002"/>
    </source>
</evidence>
<feature type="binding site" evidence="8">
    <location>
        <position position="57"/>
    </location>
    <ligand>
        <name>Ca(2+)</name>
        <dbReference type="ChEBI" id="CHEBI:29108"/>
        <label>2</label>
    </ligand>
</feature>
<evidence type="ECO:0000256" key="5">
    <source>
        <dbReference type="ARBA" id="ARBA00022723"/>
    </source>
</evidence>
<comment type="similarity">
    <text evidence="9">Belongs to the peroxidase family.</text>
</comment>
<dbReference type="InterPro" id="IPR002016">
    <property type="entry name" value="Haem_peroxidase"/>
</dbReference>
<dbReference type="EMBL" id="JAMYWD010000007">
    <property type="protein sequence ID" value="KAJ4964730.1"/>
    <property type="molecule type" value="Genomic_DNA"/>
</dbReference>
<proteinExistence type="inferred from homology"/>
<evidence type="ECO:0000256" key="9">
    <source>
        <dbReference type="RuleBase" id="RU004241"/>
    </source>
</evidence>
<keyword evidence="7" id="KW-0408">Iron</keyword>
<evidence type="ECO:0000256" key="1">
    <source>
        <dbReference type="ARBA" id="ARBA00000189"/>
    </source>
</evidence>
<accession>A0A9Q0K6V4</accession>
<dbReference type="Pfam" id="PF00141">
    <property type="entry name" value="peroxidase"/>
    <property type="match status" value="1"/>
</dbReference>
<evidence type="ECO:0000259" key="10">
    <source>
        <dbReference type="PROSITE" id="PS50873"/>
    </source>
</evidence>
<comment type="cofactor">
    <cofactor evidence="2">
        <name>heme b</name>
        <dbReference type="ChEBI" id="CHEBI:60344"/>
    </cofactor>
</comment>
<evidence type="ECO:0000256" key="2">
    <source>
        <dbReference type="ARBA" id="ARBA00001970"/>
    </source>
</evidence>
<evidence type="ECO:0000313" key="11">
    <source>
        <dbReference type="EMBL" id="KAJ4964730.1"/>
    </source>
</evidence>
<gene>
    <name evidence="11" type="ORF">NE237_016579</name>
</gene>
<dbReference type="PRINTS" id="PR00461">
    <property type="entry name" value="PLPEROXIDASE"/>
</dbReference>
<keyword evidence="6" id="KW-0560">Oxidoreductase</keyword>
<dbReference type="Gene3D" id="1.10.420.10">
    <property type="entry name" value="Peroxidase, domain 2"/>
    <property type="match status" value="1"/>
</dbReference>
<evidence type="ECO:0000256" key="7">
    <source>
        <dbReference type="ARBA" id="ARBA00023004"/>
    </source>
</evidence>
<feature type="binding site" evidence="8">
    <location>
        <position position="65"/>
    </location>
    <ligand>
        <name>Ca(2+)</name>
        <dbReference type="ChEBI" id="CHEBI:29108"/>
        <label>2</label>
    </ligand>
</feature>
<evidence type="ECO:0000256" key="8">
    <source>
        <dbReference type="PIRSR" id="PIRSR600823-3"/>
    </source>
</evidence>
<dbReference type="GO" id="GO:0140825">
    <property type="term" value="F:lactoperoxidase activity"/>
    <property type="evidence" value="ECO:0007669"/>
    <property type="project" value="UniProtKB-EC"/>
</dbReference>
<feature type="domain" description="Plant heme peroxidase family profile" evidence="10">
    <location>
        <begin position="44"/>
        <end position="138"/>
    </location>
</feature>